<dbReference type="InterPro" id="IPR032808">
    <property type="entry name" value="DoxX"/>
</dbReference>
<evidence type="ECO:0000256" key="1">
    <source>
        <dbReference type="ARBA" id="ARBA00004141"/>
    </source>
</evidence>
<gene>
    <name evidence="6" type="ORF">MJA45_24260</name>
</gene>
<feature type="transmembrane region" description="Helical" evidence="5">
    <location>
        <begin position="64"/>
        <end position="82"/>
    </location>
</feature>
<dbReference type="GO" id="GO:0016020">
    <property type="term" value="C:membrane"/>
    <property type="evidence" value="ECO:0007669"/>
    <property type="project" value="UniProtKB-SubCell"/>
</dbReference>
<evidence type="ECO:0000256" key="2">
    <source>
        <dbReference type="ARBA" id="ARBA00022692"/>
    </source>
</evidence>
<keyword evidence="4 5" id="KW-0472">Membrane</keyword>
<dbReference type="AlphaFoldDB" id="A0AA96LCM2"/>
<evidence type="ECO:0000313" key="7">
    <source>
        <dbReference type="Proteomes" id="UP001305702"/>
    </source>
</evidence>
<reference evidence="6 7" key="1">
    <citation type="submission" date="2022-02" db="EMBL/GenBank/DDBJ databases">
        <title>Paenibacillus sp. MBLB1776 Whole Genome Shotgun Sequencing.</title>
        <authorList>
            <person name="Hwang C.Y."/>
            <person name="Cho E.-S."/>
            <person name="Seo M.-J."/>
        </authorList>
    </citation>
    <scope>NUCLEOTIDE SEQUENCE [LARGE SCALE GENOMIC DNA]</scope>
    <source>
        <strain evidence="6 7">MBLB1776</strain>
    </source>
</reference>
<protein>
    <submittedName>
        <fullName evidence="6">DoxX family protein</fullName>
    </submittedName>
</protein>
<comment type="subcellular location">
    <subcellularLocation>
        <location evidence="1">Membrane</location>
        <topology evidence="1">Multi-pass membrane protein</topology>
    </subcellularLocation>
</comment>
<sequence length="144" mass="15795">MSTMMIRERKEQRLPTGGISKGRLWTARIMSGIGILFMLMDGIGKLTAPAPVVEATLALGFAERHMVVMGVLGLLSTLLYAIPRTSFLGGLLLTGYLGGAIAAQVRVDAPLFSSILFSVYLALLFWGALWLRDERVRNLFAPRR</sequence>
<evidence type="ECO:0000256" key="4">
    <source>
        <dbReference type="ARBA" id="ARBA00023136"/>
    </source>
</evidence>
<evidence type="ECO:0000256" key="5">
    <source>
        <dbReference type="SAM" id="Phobius"/>
    </source>
</evidence>
<name>A0AA96LCM2_9BACL</name>
<keyword evidence="3 5" id="KW-1133">Transmembrane helix</keyword>
<feature type="transmembrane region" description="Helical" evidence="5">
    <location>
        <begin position="87"/>
        <end position="105"/>
    </location>
</feature>
<feature type="transmembrane region" description="Helical" evidence="5">
    <location>
        <begin position="25"/>
        <end position="44"/>
    </location>
</feature>
<accession>A0AA96LCM2</accession>
<keyword evidence="2 5" id="KW-0812">Transmembrane</keyword>
<dbReference type="Pfam" id="PF13564">
    <property type="entry name" value="DoxX_2"/>
    <property type="match status" value="1"/>
</dbReference>
<dbReference type="RefSeq" id="WP_315604473.1">
    <property type="nucleotide sequence ID" value="NZ_CP130318.1"/>
</dbReference>
<organism evidence="6 7">
    <name type="scientific">Paenibacillus aurantius</name>
    <dbReference type="NCBI Taxonomy" id="2918900"/>
    <lineage>
        <taxon>Bacteria</taxon>
        <taxon>Bacillati</taxon>
        <taxon>Bacillota</taxon>
        <taxon>Bacilli</taxon>
        <taxon>Bacillales</taxon>
        <taxon>Paenibacillaceae</taxon>
        <taxon>Paenibacillus</taxon>
    </lineage>
</organism>
<evidence type="ECO:0000313" key="6">
    <source>
        <dbReference type="EMBL" id="WNQ10699.1"/>
    </source>
</evidence>
<keyword evidence="7" id="KW-1185">Reference proteome</keyword>
<dbReference type="KEGG" id="paun:MJA45_24260"/>
<feature type="transmembrane region" description="Helical" evidence="5">
    <location>
        <begin position="111"/>
        <end position="131"/>
    </location>
</feature>
<dbReference type="EMBL" id="CP130318">
    <property type="protein sequence ID" value="WNQ10699.1"/>
    <property type="molecule type" value="Genomic_DNA"/>
</dbReference>
<dbReference type="Proteomes" id="UP001305702">
    <property type="component" value="Chromosome"/>
</dbReference>
<proteinExistence type="predicted"/>
<evidence type="ECO:0000256" key="3">
    <source>
        <dbReference type="ARBA" id="ARBA00022989"/>
    </source>
</evidence>